<proteinExistence type="predicted"/>
<evidence type="ECO:0000313" key="1">
    <source>
        <dbReference type="EMBL" id="MDZ5758727.1"/>
    </source>
</evidence>
<accession>A0AAW9K4W4</accession>
<gene>
    <name evidence="1" type="ORF">RAK27_08685</name>
</gene>
<reference evidence="1" key="1">
    <citation type="submission" date="2023-08" db="EMBL/GenBank/DDBJ databases">
        <title>Genomic characterization of piscicolin 126 produced by Carnobacterium maltaromaticum CM22 strain isolated from salmon (Salmo salar).</title>
        <authorList>
            <person name="Gonzalez-Gragera E."/>
            <person name="Garcia-Lopez J.D."/>
            <person name="Teso-Perez C."/>
            <person name="Gimenez-Hernandez I."/>
            <person name="Peralta-Sanchez J.M."/>
            <person name="Valdivia E."/>
            <person name="Montalban-Lopez M."/>
            <person name="Martin-Platero A.M."/>
            <person name="Banos A."/>
            <person name="Martinez-Bueno M."/>
        </authorList>
    </citation>
    <scope>NUCLEOTIDE SEQUENCE</scope>
    <source>
        <strain evidence="1">CM22</strain>
    </source>
</reference>
<organism evidence="1 2">
    <name type="scientific">Carnobacterium maltaromaticum</name>
    <name type="common">Carnobacterium piscicola</name>
    <dbReference type="NCBI Taxonomy" id="2751"/>
    <lineage>
        <taxon>Bacteria</taxon>
        <taxon>Bacillati</taxon>
        <taxon>Bacillota</taxon>
        <taxon>Bacilli</taxon>
        <taxon>Lactobacillales</taxon>
        <taxon>Carnobacteriaceae</taxon>
        <taxon>Carnobacterium</taxon>
    </lineage>
</organism>
<name>A0AAW9K4W4_CARML</name>
<comment type="caution">
    <text evidence="1">The sequence shown here is derived from an EMBL/GenBank/DDBJ whole genome shotgun (WGS) entry which is preliminary data.</text>
</comment>
<protein>
    <submittedName>
        <fullName evidence="1">Uncharacterized protein</fullName>
    </submittedName>
</protein>
<dbReference type="Proteomes" id="UP001290462">
    <property type="component" value="Unassembled WGS sequence"/>
</dbReference>
<evidence type="ECO:0000313" key="2">
    <source>
        <dbReference type="Proteomes" id="UP001290462"/>
    </source>
</evidence>
<dbReference type="AlphaFoldDB" id="A0AAW9K4W4"/>
<dbReference type="RefSeq" id="WP_322808893.1">
    <property type="nucleotide sequence ID" value="NZ_JAVBVO010000003.1"/>
</dbReference>
<sequence>MKDIVTIILDVATLQAENKRELEESTGLITTAELRGKEVAYQEILEIIDRA</sequence>
<dbReference type="EMBL" id="JAVBVO010000003">
    <property type="protein sequence ID" value="MDZ5758727.1"/>
    <property type="molecule type" value="Genomic_DNA"/>
</dbReference>